<reference evidence="3 4" key="1">
    <citation type="journal article" date="2020" name="Nat. Food">
        <title>A phased Vanilla planifolia genome enables genetic improvement of flavour and production.</title>
        <authorList>
            <person name="Hasing T."/>
            <person name="Tang H."/>
            <person name="Brym M."/>
            <person name="Khazi F."/>
            <person name="Huang T."/>
            <person name="Chambers A.H."/>
        </authorList>
    </citation>
    <scope>NUCLEOTIDE SEQUENCE [LARGE SCALE GENOMIC DNA]</scope>
    <source>
        <tissue evidence="2">Leaf</tissue>
    </source>
</reference>
<gene>
    <name evidence="2" type="ORF">HPP92_024429</name>
    <name evidence="1" type="ORF">HPP92_024741</name>
</gene>
<accession>A0A835UEN7</accession>
<dbReference type="AlphaFoldDB" id="A0A835UEN7"/>
<evidence type="ECO:0000313" key="4">
    <source>
        <dbReference type="Proteomes" id="UP000639772"/>
    </source>
</evidence>
<dbReference type="EMBL" id="JADCNM010000013">
    <property type="protein sequence ID" value="KAG0456641.1"/>
    <property type="molecule type" value="Genomic_DNA"/>
</dbReference>
<dbReference type="Proteomes" id="UP000639772">
    <property type="component" value="Chromosome 13"/>
</dbReference>
<name>A0A835UEN7_VANPL</name>
<dbReference type="OrthoDB" id="1939153at2759"/>
<proteinExistence type="predicted"/>
<evidence type="ECO:0000313" key="1">
    <source>
        <dbReference type="EMBL" id="KAG0455449.1"/>
    </source>
</evidence>
<sequence length="121" mass="13900">MPIRSRQSLKLFPRELGFKKAVQETGEIIVKAFVLRDQLVGKRGSGNKPTLLEPEYYVDATGEEDSLDAGKGKKALRERFRCVDPLKRPLSLYATHGTISVRKKQDFLLMYVSRRRLYISK</sequence>
<organism evidence="2 4">
    <name type="scientific">Vanilla planifolia</name>
    <name type="common">Vanilla</name>
    <dbReference type="NCBI Taxonomy" id="51239"/>
    <lineage>
        <taxon>Eukaryota</taxon>
        <taxon>Viridiplantae</taxon>
        <taxon>Streptophyta</taxon>
        <taxon>Embryophyta</taxon>
        <taxon>Tracheophyta</taxon>
        <taxon>Spermatophyta</taxon>
        <taxon>Magnoliopsida</taxon>
        <taxon>Liliopsida</taxon>
        <taxon>Asparagales</taxon>
        <taxon>Orchidaceae</taxon>
        <taxon>Vanilloideae</taxon>
        <taxon>Vanilleae</taxon>
        <taxon>Vanilla</taxon>
    </lineage>
</organism>
<comment type="caution">
    <text evidence="2">The sequence shown here is derived from an EMBL/GenBank/DDBJ whole genome shotgun (WGS) entry which is preliminary data.</text>
</comment>
<dbReference type="EMBL" id="JADCNL010000013">
    <property type="protein sequence ID" value="KAG0455449.1"/>
    <property type="molecule type" value="Genomic_DNA"/>
</dbReference>
<evidence type="ECO:0000313" key="3">
    <source>
        <dbReference type="Proteomes" id="UP000636800"/>
    </source>
</evidence>
<protein>
    <submittedName>
        <fullName evidence="2">Uncharacterized protein</fullName>
    </submittedName>
</protein>
<keyword evidence="3" id="KW-1185">Reference proteome</keyword>
<dbReference type="Proteomes" id="UP000636800">
    <property type="component" value="Chromosome 13"/>
</dbReference>
<evidence type="ECO:0000313" key="2">
    <source>
        <dbReference type="EMBL" id="KAG0456641.1"/>
    </source>
</evidence>